<sequence>MLRGYLSRGGVQVEVARLEPAQGAAIERDALAVEELQYLDGDLSTVVQAVAELRRGEAAVRRERGDIRGDQHHFVHGGAQEEMIVRHFVHQAQPGREGQQVPYALLRACQDASDVAHPWRPEARLASQQRLDGMP</sequence>
<keyword evidence="2" id="KW-1185">Reference proteome</keyword>
<accession>A0A075K0B3</accession>
<dbReference type="HOGENOM" id="CLU_1882460_0_0_6"/>
<evidence type="ECO:0000313" key="1">
    <source>
        <dbReference type="EMBL" id="AIF47589.1"/>
    </source>
</evidence>
<organism evidence="1 2">
    <name type="scientific">Dyella japonica A8</name>
    <dbReference type="NCBI Taxonomy" id="1217721"/>
    <lineage>
        <taxon>Bacteria</taxon>
        <taxon>Pseudomonadati</taxon>
        <taxon>Pseudomonadota</taxon>
        <taxon>Gammaproteobacteria</taxon>
        <taxon>Lysobacterales</taxon>
        <taxon>Rhodanobacteraceae</taxon>
        <taxon>Dyella</taxon>
    </lineage>
</organism>
<protein>
    <submittedName>
        <fullName evidence="1">Uncharacterized protein</fullName>
    </submittedName>
</protein>
<dbReference type="AlphaFoldDB" id="A0A075K0B3"/>
<reference evidence="1 2" key="1">
    <citation type="submission" date="2014-07" db="EMBL/GenBank/DDBJ databases">
        <title>Complete Genome Sequence of Dyella japonica Strain A8 Isolated from Malaysian Tropical Soil.</title>
        <authorList>
            <person name="Hui R.K.H."/>
            <person name="Chen J.-W."/>
            <person name="Chan K.-G."/>
            <person name="Leung F.C.C."/>
        </authorList>
    </citation>
    <scope>NUCLEOTIDE SEQUENCE [LARGE SCALE GENOMIC DNA]</scope>
    <source>
        <strain evidence="1 2">A8</strain>
    </source>
</reference>
<dbReference type="EMBL" id="CP008884">
    <property type="protein sequence ID" value="AIF47589.1"/>
    <property type="molecule type" value="Genomic_DNA"/>
</dbReference>
<evidence type="ECO:0000313" key="2">
    <source>
        <dbReference type="Proteomes" id="UP000027987"/>
    </source>
</evidence>
<dbReference type="Proteomes" id="UP000027987">
    <property type="component" value="Chromosome"/>
</dbReference>
<dbReference type="KEGG" id="dja:HY57_10060"/>
<gene>
    <name evidence="1" type="ORF">HY57_10060</name>
</gene>
<name>A0A075K0B3_9GAMM</name>
<proteinExistence type="predicted"/>